<organism evidence="1">
    <name type="scientific">uncultured Caudovirales phage</name>
    <dbReference type="NCBI Taxonomy" id="2100421"/>
    <lineage>
        <taxon>Viruses</taxon>
        <taxon>Duplodnaviria</taxon>
        <taxon>Heunggongvirae</taxon>
        <taxon>Uroviricota</taxon>
        <taxon>Caudoviricetes</taxon>
        <taxon>Peduoviridae</taxon>
        <taxon>Maltschvirus</taxon>
        <taxon>Maltschvirus maltsch</taxon>
    </lineage>
</organism>
<reference evidence="1" key="1">
    <citation type="submission" date="2020-04" db="EMBL/GenBank/DDBJ databases">
        <authorList>
            <person name="Chiriac C."/>
            <person name="Salcher M."/>
            <person name="Ghai R."/>
            <person name="Kavagutti S V."/>
        </authorList>
    </citation>
    <scope>NUCLEOTIDE SEQUENCE</scope>
</reference>
<accession>A0A6J5NZM9</accession>
<evidence type="ECO:0000313" key="1">
    <source>
        <dbReference type="EMBL" id="CAB4164523.1"/>
    </source>
</evidence>
<name>A0A6J5NZM9_9CAUD</name>
<dbReference type="EMBL" id="LR796765">
    <property type="protein sequence ID" value="CAB4164523.1"/>
    <property type="molecule type" value="Genomic_DNA"/>
</dbReference>
<proteinExistence type="predicted"/>
<gene>
    <name evidence="1" type="ORF">UFOVP826_47</name>
</gene>
<protein>
    <submittedName>
        <fullName evidence="1">Uncharacterized protein</fullName>
    </submittedName>
</protein>
<sequence>MIIRGGIQRLFSSASSSIIAFINNARGAFTHPAYVSGRLYAPNLASLTTTNTAGFVAADTLYAYPLDIAAPVTIASLGLRTSATSAGNLSSAKVGIYANDPTTGVPTSLLGQRNTGVATTGSNANLTFALDANVTLQPGRYWLVSKHTFTTTAPLFALGNLAAPSAYTNGGASISAIFSATPIYGWSGTDAFANNMPATFPAATAITSSGVLPAVLFGVA</sequence>